<dbReference type="Proteomes" id="UP000515121">
    <property type="component" value="Unplaced"/>
</dbReference>
<dbReference type="InterPro" id="IPR027417">
    <property type="entry name" value="P-loop_NTPase"/>
</dbReference>
<keyword evidence="3" id="KW-1185">Reference proteome</keyword>
<evidence type="ECO:0000256" key="1">
    <source>
        <dbReference type="ARBA" id="ARBA00022741"/>
    </source>
</evidence>
<organism evidence="3 4">
    <name type="scientific">Durio zibethinus</name>
    <name type="common">Durian</name>
    <dbReference type="NCBI Taxonomy" id="66656"/>
    <lineage>
        <taxon>Eukaryota</taxon>
        <taxon>Viridiplantae</taxon>
        <taxon>Streptophyta</taxon>
        <taxon>Embryophyta</taxon>
        <taxon>Tracheophyta</taxon>
        <taxon>Spermatophyta</taxon>
        <taxon>Magnoliopsida</taxon>
        <taxon>eudicotyledons</taxon>
        <taxon>Gunneridae</taxon>
        <taxon>Pentapetalae</taxon>
        <taxon>rosids</taxon>
        <taxon>malvids</taxon>
        <taxon>Malvales</taxon>
        <taxon>Malvaceae</taxon>
        <taxon>Helicteroideae</taxon>
        <taxon>Durio</taxon>
    </lineage>
</organism>
<keyword evidence="2" id="KW-0067">ATP-binding</keyword>
<evidence type="ECO:0000313" key="4">
    <source>
        <dbReference type="RefSeq" id="XP_022754222.1"/>
    </source>
</evidence>
<dbReference type="RefSeq" id="XP_022754222.1">
    <property type="nucleotide sequence ID" value="XM_022898487.1"/>
</dbReference>
<sequence>MNPDHIVVEFKSVGGFDRIKEASYELVILPLKRPELFAYGKLLDPQKGVLLVSNLMSKWFGDARKLGKQNGISFKIIALFGQFPGAVMSYGQRGDSCIRAIYINRMVFKFKMLFLLRLHVLRKKILKVILKNERVVDTIDFDHIARLCEGSANKQHIFLSGSLE</sequence>
<dbReference type="GO" id="GO:0005741">
    <property type="term" value="C:mitochondrial outer membrane"/>
    <property type="evidence" value="ECO:0007669"/>
    <property type="project" value="TreeGrafter"/>
</dbReference>
<dbReference type="KEGG" id="dzi:111302704"/>
<dbReference type="Gene3D" id="3.40.50.300">
    <property type="entry name" value="P-loop containing nucleotide triphosphate hydrolases"/>
    <property type="match status" value="1"/>
</dbReference>
<evidence type="ECO:0000256" key="2">
    <source>
        <dbReference type="ARBA" id="ARBA00022840"/>
    </source>
</evidence>
<dbReference type="InterPro" id="IPR051701">
    <property type="entry name" value="Mito_OM_Translocase_MSP1"/>
</dbReference>
<gene>
    <name evidence="4" type="primary">LOC111302704</name>
</gene>
<dbReference type="AlphaFoldDB" id="A0A6P5ZNV2"/>
<accession>A0A6P5ZNV2</accession>
<protein>
    <submittedName>
        <fullName evidence="4">Uncharacterized protein LOC111302704</fullName>
    </submittedName>
</protein>
<reference evidence="4" key="1">
    <citation type="submission" date="2025-08" db="UniProtKB">
        <authorList>
            <consortium name="RefSeq"/>
        </authorList>
    </citation>
    <scope>IDENTIFICATION</scope>
    <source>
        <tissue evidence="4">Fruit stalk</tissue>
    </source>
</reference>
<evidence type="ECO:0000313" key="3">
    <source>
        <dbReference type="Proteomes" id="UP000515121"/>
    </source>
</evidence>
<dbReference type="PANTHER" id="PTHR45644">
    <property type="entry name" value="AAA ATPASE, PUTATIVE (AFU_ORTHOLOGUE AFUA_2G12920)-RELATED-RELATED"/>
    <property type="match status" value="1"/>
</dbReference>
<keyword evidence="1" id="KW-0547">Nucleotide-binding</keyword>
<dbReference type="GO" id="GO:0005524">
    <property type="term" value="F:ATP binding"/>
    <property type="evidence" value="ECO:0007669"/>
    <property type="project" value="UniProtKB-KW"/>
</dbReference>
<proteinExistence type="predicted"/>
<dbReference type="PANTHER" id="PTHR45644:SF19">
    <property type="entry name" value="ATPASE FAMILY AAA DOMAIN-CONTAINING PROTEIN 1-B-LIKE"/>
    <property type="match status" value="1"/>
</dbReference>
<name>A0A6P5ZNV2_DURZI</name>
<dbReference type="GeneID" id="111302704"/>